<evidence type="ECO:0000256" key="10">
    <source>
        <dbReference type="SAM" id="MobiDB-lite"/>
    </source>
</evidence>
<keyword evidence="4" id="KW-0862">Zinc</keyword>
<dbReference type="GO" id="GO:0004879">
    <property type="term" value="F:nuclear receptor activity"/>
    <property type="evidence" value="ECO:0007669"/>
    <property type="project" value="TreeGrafter"/>
</dbReference>
<keyword evidence="7" id="KW-0804">Transcription</keyword>
<dbReference type="Pfam" id="PF00105">
    <property type="entry name" value="zf-C4"/>
    <property type="match status" value="1"/>
</dbReference>
<sequence length="192" mass="21290">MTETEEEMTPLDKEEGATSSSPTSQSPQSFENVFCAICGDKATGKHYGALSCDGCKGVCWLLLTVCSGLAVGSWLVVILVDCMMLSGHDHLMLESSIVQKICCLITFHIEFRVHLLIVFVCNDQDFFDSFHRLRELNAFSNNIRFIVFALASVIDDVVQDWNPIESAFITKSIVSILDSTWMMFVVVPASSC</sequence>
<dbReference type="GO" id="GO:0000978">
    <property type="term" value="F:RNA polymerase II cis-regulatory region sequence-specific DNA binding"/>
    <property type="evidence" value="ECO:0007669"/>
    <property type="project" value="TreeGrafter"/>
</dbReference>
<keyword evidence="11" id="KW-0812">Transmembrane</keyword>
<evidence type="ECO:0000256" key="8">
    <source>
        <dbReference type="ARBA" id="ARBA00023170"/>
    </source>
</evidence>
<dbReference type="Gene3D" id="3.30.50.10">
    <property type="entry name" value="Erythroid Transcription Factor GATA-1, subunit A"/>
    <property type="match status" value="1"/>
</dbReference>
<proteinExistence type="inferred from homology"/>
<dbReference type="PANTHER" id="PTHR24082:SF507">
    <property type="entry name" value="BILE ACID RECEPTOR-RELATED"/>
    <property type="match status" value="1"/>
</dbReference>
<feature type="domain" description="Nuclear receptor" evidence="12">
    <location>
        <begin position="32"/>
        <end position="57"/>
    </location>
</feature>
<evidence type="ECO:0000256" key="9">
    <source>
        <dbReference type="ARBA" id="ARBA00023242"/>
    </source>
</evidence>
<organism evidence="13 14">
    <name type="scientific">Caenorhabditis remanei</name>
    <name type="common">Caenorhabditis vulgaris</name>
    <dbReference type="NCBI Taxonomy" id="31234"/>
    <lineage>
        <taxon>Eukaryota</taxon>
        <taxon>Metazoa</taxon>
        <taxon>Ecdysozoa</taxon>
        <taxon>Nematoda</taxon>
        <taxon>Chromadorea</taxon>
        <taxon>Rhabditida</taxon>
        <taxon>Rhabditina</taxon>
        <taxon>Rhabditomorpha</taxon>
        <taxon>Rhabditoidea</taxon>
        <taxon>Rhabditidae</taxon>
        <taxon>Peloderinae</taxon>
        <taxon>Caenorhabditis</taxon>
    </lineage>
</organism>
<name>A0A6A5HR41_CAERE</name>
<dbReference type="Proteomes" id="UP000483820">
    <property type="component" value="Chromosome I"/>
</dbReference>
<evidence type="ECO:0000256" key="2">
    <source>
        <dbReference type="ARBA" id="ARBA00022723"/>
    </source>
</evidence>
<keyword evidence="8" id="KW-0675">Receptor</keyword>
<evidence type="ECO:0000313" key="14">
    <source>
        <dbReference type="Proteomes" id="UP000483820"/>
    </source>
</evidence>
<evidence type="ECO:0000256" key="6">
    <source>
        <dbReference type="ARBA" id="ARBA00023125"/>
    </source>
</evidence>
<comment type="caution">
    <text evidence="13">The sequence shown here is derived from an EMBL/GenBank/DDBJ whole genome shotgun (WGS) entry which is preliminary data.</text>
</comment>
<evidence type="ECO:0000313" key="13">
    <source>
        <dbReference type="EMBL" id="KAF1769084.1"/>
    </source>
</evidence>
<evidence type="ECO:0000259" key="12">
    <source>
        <dbReference type="PROSITE" id="PS51030"/>
    </source>
</evidence>
<dbReference type="PROSITE" id="PS51030">
    <property type="entry name" value="NUCLEAR_REC_DBD_2"/>
    <property type="match status" value="1"/>
</dbReference>
<accession>A0A6A5HR41</accession>
<keyword evidence="9" id="KW-0539">Nucleus</keyword>
<evidence type="ECO:0000256" key="11">
    <source>
        <dbReference type="SAM" id="Phobius"/>
    </source>
</evidence>
<dbReference type="RefSeq" id="XP_053591383.1">
    <property type="nucleotide sequence ID" value="XM_053722738.1"/>
</dbReference>
<dbReference type="EMBL" id="WUAV01000001">
    <property type="protein sequence ID" value="KAF1769084.1"/>
    <property type="molecule type" value="Genomic_DNA"/>
</dbReference>
<keyword evidence="6" id="KW-0238">DNA-binding</keyword>
<dbReference type="SUPFAM" id="SSF57716">
    <property type="entry name" value="Glucocorticoid receptor-like (DNA-binding domain)"/>
    <property type="match status" value="1"/>
</dbReference>
<dbReference type="GO" id="GO:0030154">
    <property type="term" value="P:cell differentiation"/>
    <property type="evidence" value="ECO:0007669"/>
    <property type="project" value="TreeGrafter"/>
</dbReference>
<feature type="transmembrane region" description="Helical" evidence="11">
    <location>
        <begin position="60"/>
        <end position="80"/>
    </location>
</feature>
<dbReference type="PANTHER" id="PTHR24082">
    <property type="entry name" value="NUCLEAR HORMONE RECEPTOR"/>
    <property type="match status" value="1"/>
</dbReference>
<dbReference type="InterPro" id="IPR001628">
    <property type="entry name" value="Znf_hrmn_rcpt"/>
</dbReference>
<evidence type="ECO:0000256" key="4">
    <source>
        <dbReference type="ARBA" id="ARBA00022833"/>
    </source>
</evidence>
<evidence type="ECO:0000256" key="3">
    <source>
        <dbReference type="ARBA" id="ARBA00022771"/>
    </source>
</evidence>
<dbReference type="AlphaFoldDB" id="A0A6A5HR41"/>
<dbReference type="InterPro" id="IPR050234">
    <property type="entry name" value="Nuclear_hormone_rcpt_NR1"/>
</dbReference>
<keyword evidence="3" id="KW-0863">Zinc-finger</keyword>
<evidence type="ECO:0000256" key="7">
    <source>
        <dbReference type="ARBA" id="ARBA00023163"/>
    </source>
</evidence>
<dbReference type="GO" id="GO:0045944">
    <property type="term" value="P:positive regulation of transcription by RNA polymerase II"/>
    <property type="evidence" value="ECO:0007669"/>
    <property type="project" value="TreeGrafter"/>
</dbReference>
<comment type="similarity">
    <text evidence="1">Belongs to the nuclear hormone receptor family.</text>
</comment>
<keyword evidence="11" id="KW-0472">Membrane</keyword>
<keyword evidence="2" id="KW-0479">Metal-binding</keyword>
<protein>
    <recommendedName>
        <fullName evidence="12">Nuclear receptor domain-containing protein</fullName>
    </recommendedName>
</protein>
<dbReference type="GeneID" id="78773200"/>
<gene>
    <name evidence="13" type="ORF">GCK72_000897</name>
</gene>
<dbReference type="InterPro" id="IPR013088">
    <property type="entry name" value="Znf_NHR/GATA"/>
</dbReference>
<dbReference type="PRINTS" id="PR00047">
    <property type="entry name" value="STROIDFINGER"/>
</dbReference>
<dbReference type="KEGG" id="crq:GCK72_000897"/>
<dbReference type="GO" id="GO:0008270">
    <property type="term" value="F:zinc ion binding"/>
    <property type="evidence" value="ECO:0007669"/>
    <property type="project" value="UniProtKB-KW"/>
</dbReference>
<evidence type="ECO:0000256" key="1">
    <source>
        <dbReference type="ARBA" id="ARBA00005993"/>
    </source>
</evidence>
<keyword evidence="5" id="KW-0805">Transcription regulation</keyword>
<reference evidence="13 14" key="1">
    <citation type="submission" date="2019-12" db="EMBL/GenBank/DDBJ databases">
        <title>Chromosome-level assembly of the Caenorhabditis remanei genome.</title>
        <authorList>
            <person name="Teterina A.A."/>
            <person name="Willis J.H."/>
            <person name="Phillips P.C."/>
        </authorList>
    </citation>
    <scope>NUCLEOTIDE SEQUENCE [LARGE SCALE GENOMIC DNA]</scope>
    <source>
        <strain evidence="13 14">PX506</strain>
        <tissue evidence="13">Whole organism</tissue>
    </source>
</reference>
<keyword evidence="11" id="KW-1133">Transmembrane helix</keyword>
<evidence type="ECO:0000256" key="5">
    <source>
        <dbReference type="ARBA" id="ARBA00023015"/>
    </source>
</evidence>
<feature type="region of interest" description="Disordered" evidence="10">
    <location>
        <begin position="1"/>
        <end position="28"/>
    </location>
</feature>
<feature type="compositionally biased region" description="Low complexity" evidence="10">
    <location>
        <begin position="18"/>
        <end position="28"/>
    </location>
</feature>
<dbReference type="SMART" id="SM00399">
    <property type="entry name" value="ZnF_C4"/>
    <property type="match status" value="1"/>
</dbReference>
<dbReference type="GO" id="GO:0000122">
    <property type="term" value="P:negative regulation of transcription by RNA polymerase II"/>
    <property type="evidence" value="ECO:0007669"/>
    <property type="project" value="TreeGrafter"/>
</dbReference>
<dbReference type="CTD" id="78773200"/>